<dbReference type="PATRIC" id="fig|1454006.5.peg.880"/>
<feature type="chain" id="PRO_5002184368" description="PKD domain-containing protein" evidence="1">
    <location>
        <begin position="20"/>
        <end position="4084"/>
    </location>
</feature>
<organism evidence="3 4">
    <name type="scientific">Siansivirga zeaxanthinifaciens CC-SAMT-1</name>
    <dbReference type="NCBI Taxonomy" id="1454006"/>
    <lineage>
        <taxon>Bacteria</taxon>
        <taxon>Pseudomonadati</taxon>
        <taxon>Bacteroidota</taxon>
        <taxon>Flavobacteriia</taxon>
        <taxon>Flavobacteriales</taxon>
        <taxon>Flavobacteriaceae</taxon>
        <taxon>Siansivirga</taxon>
    </lineage>
</organism>
<dbReference type="OrthoDB" id="7794186at2"/>
<sequence>MKKNFILIFLFLTSLIGNAQQQSEDCIVPASLTLTHFNTAKYVPGGHLAVFFEPEGVFELDNEFVLELSDASGSFSTATTLSMKSEFFIPVLNGIIPLDIAPGSNYKLRIRTTAPFASVETDAFEIISQTTPDVVPAEITFINNAFTDLDNFIKCVDLAHDNYFFGHKDKGLTEVTPSDGGGIKLGLLGGNSSNTVVRMLINGLWQELSITTIGSQFTIPSGLPVGYYLMELDKTVNPNTPNEYHNISGFIFHFNTNITGIANTSSETICVDQNAGFEVPIASIQYNYPGSMYSIHYGDSDETDTSTFDFYTHARLVNCNTLNHVYNATTCSSIFQDENPGNDNFYFKLDFNLYSEGLFNSDSDQFECETYTKNGGGTTKWINASLKPSADLIAPDIICEGLAIVATDNSTSGLYGFGPECSSDYNTYWEVAAPGDDWVSVDPNNSIFTGWIDDVARTLTIPGSITSNNPGFWGIRLIISNPLGCVQSDTDEQTVIVEPIPAPSFDYTYQDNLCAPVTIEFTNTSNTEDINPPSFGNPTYTWSVVPDLTTPASLNGFTLLDENPNDNIDAANQTDIDIRFTQPGTYIVTLQLENECGTIFFPQNITIIGDPTVSFNPNSLEVCQEAPANYTLDFSDSTIQPLYSDTPYTPTTFLWEVFEIDGVTPASNYTFVNSTDAGTNYPQINFTEFGEYLIRITVSGNCEGNGSDDFLFNLKQTPIITNTNLTQEICSGDDTDEILLLTDISNSTFEWEVTTSDDITGFPEGVQTTTTIPSMPLINTCNTSGVVTIQVTPFNDGCEGLPVEFQITVNPKPFIFDLNTTICSGDTFLIEPNNDCANGQIVPENTTYNWVVDSQGPDLNGESGSGTSISQSLNNISDSVQSVVYLVTPTSGDTGSCLGDEFTLTVTVNPEPVVAGQAVTVCSDQALGIDFGSSSSVAATSYNITALTLNGLTVSSGGAGESSGLSASDLSDDAFTNTTPAAVDVVYTVVPVTSEGCEGEEFTLTVTVDPEPVVADQTLTVCSDVAIGYTIEGDVDTPVVATYNLTNVESNGLVGAGTNQGIENGLSSDALINDVWTNDTPSPVDVVYTLEPIGDNGCGGDEFTVTVTVDPEPVVADQAVTVCNDVAIGYTIQGDVDTPLVASYNLISIVDNGLVGSTSNQGVGNTLPSDALTGDVWTNVTANSVDVLYTLVPIGDNGCEGDEFTLTVTVNPEPVVAGQAVTVCSDQALGIDFGSSSSVAATSYNITALTLNGLTVSSGGAGESSGLSASDLSDDAFTNTTPAAVDVVYTVVPVTSEGCEGEEFTLTVTVDPEPVVADQTLTVCSDVAIGYTIEGDVDTPVVATYNLTNVESNGLVGAGTNQGIENGLSSDALINDVWTNDTPSPVDVVYTLEPIGDNGCGGDEFTVTVTVDPEPVVADQAVTVCNDVAIGYTIQGDVDTPLVASYNLISIVDNGLVGSTSNQGVGNTLPSDALTGDVWTNVTANSVDVLYTLVPIGDNGCEGDEFTLTVTVNPEPVVAGQAVTVCSDQALGIDFGSSSSVAATSYNITALTLNGLTVSSGGAGESSGLSASDLSDDAFTNTTPAAVDVVYTVVPVTSEGCEGEEFTLTVTVDPEPVVADQTLTVCSDVAIGYTIEGDVDTPVVATYNLTNVESNGLVGAGTNQGIENGLSSDALINDVWTNDTPSPVDVVYTLEPIGDNGCGGDEFTVTVTVDPEPVVADQAVTVCNDVAIGYTIQGDVDTPLVASYNLISIVDNGLVGSTSNQGVGNTLPSDALTGDVWTNVTANSVDVLYTLVPIGDNGCEGDEFTLTVTVNPEPVVAGQAVTVCSDQALGIDFGSSSSVAATSYNITALTLNGLTVSSGGAGESSGLSASDLSDDAFTNTTPAAVDVVYTVVPVTSEGCEGEEFTLTVTVDPEPVVADQTLTVCSDVAIGYTIEGDVDTPVVATYNLTNVESNGLVGAGTNQGIENGLSSDALINDVWTNDTPSPVDVVYTLEPIGDNGCGGDEFTVTVTVDPEPVVADQAVTVCNDVAIGYTIQGDVDTPLVASYNLISIVDNGLVGSTSNQGVGNTLPSDALTGDVWTNVTANSVDVLYTLVPIGDNGCEGDEFTLTVTVNPEPVVAGQAVTVCSDQALGIDFGSSSSVAATSYNITALTLNGLTVSSGGAGESSGLSASDLSDDAFTNTTPAAVDVVYTVVPVTSEGCEGEEFTLTVTVDPEPVVADQTLTVCSDVAIGYTIEGDVDTPVVATYNLTNVESNGLVGAGTNQGIENGLSSDALINDVWTNDTPSPVDVVYTLEPIGDNGCGGDEFTVTVTVDPEPVVADQAVTVCNDVAIGYTIQGDVDTPLVASYNLISIVDNGLVGSTSNQGVGNTLPSDALTGDVWTNVTANSVDVLYTLVPIGDNGCEGDEFTLTVTVNPEPVVAGQAVTVCSDQALGIDFGSSSSVAATSYNITALTLNGLTVSSGGAGESSGLSASDLSDDAFTNTTPAAVDVVYTVVPVTSEGCEGEEFTLTVTVDPEPVVADQTLTVCSDVAIGYTIEGDVDTPVVATYNLTNVESNGLVGAGTNQGIENGLSSDALINDVWTNDTPSPVDVVYTLEPIGDNGCGGDEFTVTVTVDPEPVVADQAVTVCNDVAIGYTIQGDVDTPLVASYNLISIVDNGLVGSTSNQGVGNTLPSDALTGDVWTNVTANSVDVLYTLVPIGDNGCEGDEFTLTVTVNPEPVVAGQAVTVCSDQALGIDFGSSSSVAATSYNITALTLNGLTVSSGGAGESSGLSASDLSDDAFTNTTPAAVDVVYTVVPVTSEGCEGEEFTLTVTVNPEPVVLSISDIEVCTGEIVDTIIFSTTNTGGVISYNWEINTDIGLLPLSVVGDIPSFTSQNSSNVPLVATVDVTPTFTANGLSCQGLSESFQIVVNPRPLINDKIVEICSEDTFSIQPLNNIDGDVVPNGTEYSWQVLLPNTNITGATSGSGTIISQTLINTSNEAQVVVYEVTPISNAIGACEGSTFEIEVTVTPRPFLQNQNFETCSGDTFTFSPINNPPNTIIPIGTTYTWTFTNNPNITGETDGINEAQFEQLNLINSTNVDQSVVYNITATAASCSYSFVIELVVKPTPFIPYNSGLTDTRCSGDPFIIQPVNGVPDSSTIVPINTTYTWVVIPNPNISGWSDNSTPVGLISQELYNLTNVNQSIEYIVTPYNGTCVGQTFSVLIWIEPKPQIPNHIETLCDGDSFVFAPVNGVFPDSKTIVPDLTLYSWSVNDLSGGLISGYSNGVDQPFIDTGILNNDSNSVQTLIYDVTPTYYVNSNPNMPQCIGDTFTLTVSVNPGVEANAVVTNISCSYSPLCGGSIELNPSGVGPYTFNWTYSGSEINAISDPTLQNQYNLCPGDYMVEITDVFGCTYEFSYVIVPPQPVTFSLVSLVDLSCNNISPNCDGYIEVDLQGGTLPYSLIEWYTESIPNSGNFDTIVSTGSNQLANACEGNYILKVLDTNACEFTSEIYTVEQTSSPIVINDQISDYNGYGVSCSNTNDGFITVDVLGGSGSFTYTLNPGDIQDSDPSTPNLLEFENLAPGAYTLDIIDSNCPQSITLNYNLTVPTAILSSHVLVSSPISCYGGTETYTITASGGVPPYTGTGNYTLTAGTHDIVITDANGCSTTESIAVLEPTALTVNAAVTSSILCHGDSGIVTITASGGTPPYTGVGNITVSAGNCNYTVTDANGCSYSDTITVNEPDELLYTIDSTTNPTCSPDWSYTNGSICITITGGTNPIPTGTGWTDYGNGSWCLENLSAGDYAIDVTDDNGCPSNGATDITLTRPPAIDAYITSNINADCSINTITQTNYVFVTGGTPPYEFSWSGGEVCDPINPQCMETTVSGTYTVYIHDQESLANGCPPIEVDVVVDLPEIGDAAFSYTSPNSILCDVLSFEEPISFFNESTGDIVNLTWDFGDGSMDVVGEENPTHVYSEIGTYQVELTVEYPYGCTETYSEVIEITKGYDIVIPNAFTPNGDGINDTIRPVSLCMVQVKMSIYDTWGSLLYVEVGENDIINGWDGTIKGNPAENGNYIIVVEATTYRGETIELNGPITLIK</sequence>
<keyword evidence="1" id="KW-0732">Signal</keyword>
<gene>
    <name evidence="3" type="ORF">AW14_04520</name>
</gene>
<dbReference type="Pfam" id="PF18911">
    <property type="entry name" value="PKD_4"/>
    <property type="match status" value="1"/>
</dbReference>
<evidence type="ECO:0000256" key="1">
    <source>
        <dbReference type="SAM" id="SignalP"/>
    </source>
</evidence>
<dbReference type="EMBL" id="CP007202">
    <property type="protein sequence ID" value="AJR04789.1"/>
    <property type="molecule type" value="Genomic_DNA"/>
</dbReference>
<dbReference type="HOGENOM" id="CLU_223994_0_0_10"/>
<name>A0A0C5WI01_9FLAO</name>
<dbReference type="InterPro" id="IPR026341">
    <property type="entry name" value="T9SS_type_B"/>
</dbReference>
<evidence type="ECO:0000313" key="4">
    <source>
        <dbReference type="Proteomes" id="UP000032229"/>
    </source>
</evidence>
<dbReference type="Gene3D" id="2.60.40.10">
    <property type="entry name" value="Immunoglobulins"/>
    <property type="match status" value="2"/>
</dbReference>
<dbReference type="Proteomes" id="UP000032229">
    <property type="component" value="Chromosome"/>
</dbReference>
<dbReference type="PROSITE" id="PS50093">
    <property type="entry name" value="PKD"/>
    <property type="match status" value="1"/>
</dbReference>
<dbReference type="NCBIfam" id="TIGR04131">
    <property type="entry name" value="Bac_Flav_CTERM"/>
    <property type="match status" value="1"/>
</dbReference>
<keyword evidence="4" id="KW-1185">Reference proteome</keyword>
<accession>A0A0C5WI01</accession>
<dbReference type="Pfam" id="PF19406">
    <property type="entry name" value="PKD_5"/>
    <property type="match status" value="25"/>
</dbReference>
<dbReference type="InterPro" id="IPR035986">
    <property type="entry name" value="PKD_dom_sf"/>
</dbReference>
<dbReference type="STRING" id="1454006.AW14_04520"/>
<feature type="domain" description="PKD" evidence="2">
    <location>
        <begin position="3923"/>
        <end position="3993"/>
    </location>
</feature>
<reference evidence="3 4" key="1">
    <citation type="submission" date="2014-02" db="EMBL/GenBank/DDBJ databases">
        <authorList>
            <person name="Young C.-C."/>
            <person name="Hameed A."/>
            <person name="Huang H.-C."/>
            <person name="Shahina M."/>
        </authorList>
    </citation>
    <scope>NUCLEOTIDE SEQUENCE [LARGE SCALE GENOMIC DNA]</scope>
    <source>
        <strain evidence="3 4">CC-SAMT-1</strain>
    </source>
</reference>
<dbReference type="InterPro" id="IPR000601">
    <property type="entry name" value="PKD_dom"/>
</dbReference>
<dbReference type="InterPro" id="IPR045828">
    <property type="entry name" value="PKD_Bacteroidetes"/>
</dbReference>
<dbReference type="CDD" id="cd00146">
    <property type="entry name" value="PKD"/>
    <property type="match status" value="1"/>
</dbReference>
<dbReference type="Pfam" id="PF13573">
    <property type="entry name" value="SprB"/>
    <property type="match status" value="1"/>
</dbReference>
<evidence type="ECO:0000259" key="2">
    <source>
        <dbReference type="PROSITE" id="PS50093"/>
    </source>
</evidence>
<proteinExistence type="predicted"/>
<dbReference type="InterPro" id="IPR022409">
    <property type="entry name" value="PKD/Chitinase_dom"/>
</dbReference>
<dbReference type="InterPro" id="IPR013783">
    <property type="entry name" value="Ig-like_fold"/>
</dbReference>
<protein>
    <recommendedName>
        <fullName evidence="2">PKD domain-containing protein</fullName>
    </recommendedName>
</protein>
<dbReference type="InterPro" id="IPR025667">
    <property type="entry name" value="SprB_repeat"/>
</dbReference>
<feature type="signal peptide" evidence="1">
    <location>
        <begin position="1"/>
        <end position="19"/>
    </location>
</feature>
<dbReference type="KEGG" id="sze:AW14_04520"/>
<dbReference type="SUPFAM" id="SSF49299">
    <property type="entry name" value="PKD domain"/>
    <property type="match status" value="2"/>
</dbReference>
<dbReference type="RefSeq" id="WP_044637710.1">
    <property type="nucleotide sequence ID" value="NZ_CP007202.1"/>
</dbReference>
<dbReference type="SMART" id="SM00089">
    <property type="entry name" value="PKD"/>
    <property type="match status" value="1"/>
</dbReference>
<evidence type="ECO:0000313" key="3">
    <source>
        <dbReference type="EMBL" id="AJR04789.1"/>
    </source>
</evidence>
<dbReference type="Pfam" id="PF13585">
    <property type="entry name" value="CHU_C"/>
    <property type="match status" value="1"/>
</dbReference>